<gene>
    <name evidence="6" type="ORF">H9705_10575</name>
</gene>
<dbReference type="PROSITE" id="PS51935">
    <property type="entry name" value="NLPC_P60"/>
    <property type="match status" value="1"/>
</dbReference>
<feature type="domain" description="NlpC/P60" evidence="5">
    <location>
        <begin position="147"/>
        <end position="269"/>
    </location>
</feature>
<protein>
    <submittedName>
        <fullName evidence="6">C40 family peptidase</fullName>
    </submittedName>
</protein>
<keyword evidence="4" id="KW-0788">Thiol protease</keyword>
<dbReference type="InterPro" id="IPR000064">
    <property type="entry name" value="NLP_P60_dom"/>
</dbReference>
<evidence type="ECO:0000313" key="7">
    <source>
        <dbReference type="Proteomes" id="UP000823849"/>
    </source>
</evidence>
<evidence type="ECO:0000256" key="4">
    <source>
        <dbReference type="ARBA" id="ARBA00022807"/>
    </source>
</evidence>
<keyword evidence="2" id="KW-0645">Protease</keyword>
<comment type="caution">
    <text evidence="6">The sequence shown here is derived from an EMBL/GenBank/DDBJ whole genome shotgun (WGS) entry which is preliminary data.</text>
</comment>
<evidence type="ECO:0000313" key="6">
    <source>
        <dbReference type="EMBL" id="HJC16240.1"/>
    </source>
</evidence>
<keyword evidence="3" id="KW-0378">Hydrolase</keyword>
<evidence type="ECO:0000256" key="2">
    <source>
        <dbReference type="ARBA" id="ARBA00022670"/>
    </source>
</evidence>
<dbReference type="Gene3D" id="2.30.30.40">
    <property type="entry name" value="SH3 Domains"/>
    <property type="match status" value="1"/>
</dbReference>
<dbReference type="InterPro" id="IPR051202">
    <property type="entry name" value="Peptidase_C40"/>
</dbReference>
<dbReference type="PANTHER" id="PTHR47053:SF1">
    <property type="entry name" value="MUREIN DD-ENDOPEPTIDASE MEPH-RELATED"/>
    <property type="match status" value="1"/>
</dbReference>
<reference evidence="6" key="1">
    <citation type="journal article" date="2021" name="PeerJ">
        <title>Extensive microbial diversity within the chicken gut microbiome revealed by metagenomics and culture.</title>
        <authorList>
            <person name="Gilroy R."/>
            <person name="Ravi A."/>
            <person name="Getino M."/>
            <person name="Pursley I."/>
            <person name="Horton D.L."/>
            <person name="Alikhan N.F."/>
            <person name="Baker D."/>
            <person name="Gharbi K."/>
            <person name="Hall N."/>
            <person name="Watson M."/>
            <person name="Adriaenssens E.M."/>
            <person name="Foster-Nyarko E."/>
            <person name="Jarju S."/>
            <person name="Secka A."/>
            <person name="Antonio M."/>
            <person name="Oren A."/>
            <person name="Chaudhuri R.R."/>
            <person name="La Ragione R."/>
            <person name="Hildebrand F."/>
            <person name="Pallen M.J."/>
        </authorList>
    </citation>
    <scope>NUCLEOTIDE SEQUENCE</scope>
    <source>
        <strain evidence="6">CHK185-5351</strain>
    </source>
</reference>
<dbReference type="InterPro" id="IPR038765">
    <property type="entry name" value="Papain-like_cys_pep_sf"/>
</dbReference>
<dbReference type="GO" id="GO:0008234">
    <property type="term" value="F:cysteine-type peptidase activity"/>
    <property type="evidence" value="ECO:0007669"/>
    <property type="project" value="UniProtKB-KW"/>
</dbReference>
<evidence type="ECO:0000256" key="3">
    <source>
        <dbReference type="ARBA" id="ARBA00022801"/>
    </source>
</evidence>
<dbReference type="SUPFAM" id="SSF54001">
    <property type="entry name" value="Cysteine proteinases"/>
    <property type="match status" value="1"/>
</dbReference>
<proteinExistence type="inferred from homology"/>
<organism evidence="6 7">
    <name type="scientific">Candidatus Fusicatenibacter intestinigallinarum</name>
    <dbReference type="NCBI Taxonomy" id="2838598"/>
    <lineage>
        <taxon>Bacteria</taxon>
        <taxon>Bacillati</taxon>
        <taxon>Bacillota</taxon>
        <taxon>Clostridia</taxon>
        <taxon>Lachnospirales</taxon>
        <taxon>Lachnospiraceae</taxon>
        <taxon>Fusicatenibacter</taxon>
    </lineage>
</organism>
<accession>A0A9D2SN47</accession>
<dbReference type="GO" id="GO:0006508">
    <property type="term" value="P:proteolysis"/>
    <property type="evidence" value="ECO:0007669"/>
    <property type="project" value="UniProtKB-KW"/>
</dbReference>
<dbReference type="PANTHER" id="PTHR47053">
    <property type="entry name" value="MUREIN DD-ENDOPEPTIDASE MEPH-RELATED"/>
    <property type="match status" value="1"/>
</dbReference>
<dbReference type="AlphaFoldDB" id="A0A9D2SN47"/>
<dbReference type="Proteomes" id="UP000823849">
    <property type="component" value="Unassembled WGS sequence"/>
</dbReference>
<evidence type="ECO:0000256" key="1">
    <source>
        <dbReference type="ARBA" id="ARBA00007074"/>
    </source>
</evidence>
<dbReference type="Gene3D" id="3.90.1720.10">
    <property type="entry name" value="endopeptidase domain like (from Nostoc punctiforme)"/>
    <property type="match status" value="1"/>
</dbReference>
<dbReference type="Pfam" id="PF00877">
    <property type="entry name" value="NLPC_P60"/>
    <property type="match status" value="1"/>
</dbReference>
<evidence type="ECO:0000259" key="5">
    <source>
        <dbReference type="PROSITE" id="PS51935"/>
    </source>
</evidence>
<name>A0A9D2SN47_9FIRM</name>
<reference evidence="6" key="2">
    <citation type="submission" date="2021-04" db="EMBL/GenBank/DDBJ databases">
        <authorList>
            <person name="Gilroy R."/>
        </authorList>
    </citation>
    <scope>NUCLEOTIDE SEQUENCE</scope>
    <source>
        <strain evidence="6">CHK185-5351</strain>
    </source>
</reference>
<dbReference type="EMBL" id="DWWU01000044">
    <property type="protein sequence ID" value="HJC16240.1"/>
    <property type="molecule type" value="Genomic_DNA"/>
</dbReference>
<comment type="similarity">
    <text evidence="1">Belongs to the peptidase C40 family.</text>
</comment>
<sequence length="273" mass="30604">MKTYIGKSIVSLKKAPGGTEIVDEGLYGMEAEVTGRQDGWLKLRMFYGYEGWVPEDGVVFRKTERTDVRKIQVVRASFADVKAQPRVQAETLLCVPRGAWLMNCGTWEEEEWLPVQLFCGRCGYVPRTAVTESVRETGEAFRRLPVPEQRKRLTETALSYLGTPYRWGGKTSLGIDCSGLAQMTYLLNGWIIYRDAQIKPGYPVRKIPLKDIQPGDLLYFPGHMAIYLGNQDYVHVTAAPDRHCVTVNSLNPASPGYRSDLARSLTAAGSIYV</sequence>